<keyword evidence="1" id="KW-1133">Transmembrane helix</keyword>
<keyword evidence="1" id="KW-0472">Membrane</keyword>
<comment type="caution">
    <text evidence="2">The sequence shown here is derived from an EMBL/GenBank/DDBJ whole genome shotgun (WGS) entry which is preliminary data.</text>
</comment>
<keyword evidence="3" id="KW-1185">Reference proteome</keyword>
<dbReference type="EMBL" id="NAAD01000023">
    <property type="protein sequence ID" value="ORJ56074.1"/>
    <property type="molecule type" value="Genomic_DNA"/>
</dbReference>
<dbReference type="Proteomes" id="UP000193136">
    <property type="component" value="Unassembled WGS sequence"/>
</dbReference>
<gene>
    <name evidence="2" type="ORF">B5V00_14570</name>
</gene>
<accession>A0A1X0XT62</accession>
<dbReference type="STRING" id="1969733.B5V00_14570"/>
<evidence type="ECO:0000313" key="2">
    <source>
        <dbReference type="EMBL" id="ORJ56074.1"/>
    </source>
</evidence>
<sequence length="65" mass="7167">MTESRIEGGDAEKPESNFGFKTQRIFSLSPMFSAPAINQFSVFDFLGGLGVLVAAFIFFNQQQEA</sequence>
<feature type="transmembrane region" description="Helical" evidence="1">
    <location>
        <begin position="36"/>
        <end position="59"/>
    </location>
</feature>
<dbReference type="AlphaFoldDB" id="A0A1X0XT62"/>
<keyword evidence="1" id="KW-0812">Transmembrane</keyword>
<evidence type="ECO:0000256" key="1">
    <source>
        <dbReference type="SAM" id="Phobius"/>
    </source>
</evidence>
<name>A0A1X0XT62_9BACT</name>
<proteinExistence type="predicted"/>
<evidence type="ECO:0000313" key="3">
    <source>
        <dbReference type="Proteomes" id="UP000193136"/>
    </source>
</evidence>
<protein>
    <submittedName>
        <fullName evidence="2">Uncharacterized protein</fullName>
    </submittedName>
</protein>
<reference evidence="2 3" key="1">
    <citation type="submission" date="2017-03" db="EMBL/GenBank/DDBJ databases">
        <title>Genome sequence of Geothermobacter sp. EPR-M, Deep-Sea Iron Reducer.</title>
        <authorList>
            <person name="Tully B."/>
            <person name="Savalia P."/>
            <person name="Abuyen K."/>
            <person name="Baughan C."/>
            <person name="Romero E."/>
            <person name="Ronkowski C."/>
            <person name="Torres B."/>
            <person name="Tremblay J."/>
            <person name="Trujillo A."/>
            <person name="Tyler M."/>
            <person name="Perez-Rodriguez I."/>
            <person name="Amend J."/>
        </authorList>
    </citation>
    <scope>NUCLEOTIDE SEQUENCE [LARGE SCALE GENOMIC DNA]</scope>
    <source>
        <strain evidence="2 3">EPR-M</strain>
    </source>
</reference>
<organism evidence="2 3">
    <name type="scientific">Geothermobacter hydrogeniphilus</name>
    <dbReference type="NCBI Taxonomy" id="1969733"/>
    <lineage>
        <taxon>Bacteria</taxon>
        <taxon>Pseudomonadati</taxon>
        <taxon>Thermodesulfobacteriota</taxon>
        <taxon>Desulfuromonadia</taxon>
        <taxon>Desulfuromonadales</taxon>
        <taxon>Geothermobacteraceae</taxon>
        <taxon>Geothermobacter</taxon>
    </lineage>
</organism>